<dbReference type="SMART" id="SM00448">
    <property type="entry name" value="REC"/>
    <property type="match status" value="1"/>
</dbReference>
<gene>
    <name evidence="8" type="ORF">SAMN05421806_106287</name>
</gene>
<dbReference type="InterPro" id="IPR058245">
    <property type="entry name" value="NreC/VraR/RcsB-like_REC"/>
</dbReference>
<evidence type="ECO:0000256" key="3">
    <source>
        <dbReference type="ARBA" id="ARBA00023125"/>
    </source>
</evidence>
<dbReference type="CDD" id="cd17535">
    <property type="entry name" value="REC_NarL-like"/>
    <property type="match status" value="1"/>
</dbReference>
<dbReference type="CDD" id="cd06170">
    <property type="entry name" value="LuxR_C_like"/>
    <property type="match status" value="1"/>
</dbReference>
<evidence type="ECO:0000313" key="9">
    <source>
        <dbReference type="Proteomes" id="UP000199155"/>
    </source>
</evidence>
<dbReference type="PANTHER" id="PTHR43214">
    <property type="entry name" value="TWO-COMPONENT RESPONSE REGULATOR"/>
    <property type="match status" value="1"/>
</dbReference>
<dbReference type="EMBL" id="FNFF01000006">
    <property type="protein sequence ID" value="SDK33574.1"/>
    <property type="molecule type" value="Genomic_DNA"/>
</dbReference>
<dbReference type="Gene3D" id="3.40.50.2300">
    <property type="match status" value="1"/>
</dbReference>
<dbReference type="STRING" id="417292.SAMN05421806_106287"/>
<proteinExistence type="predicted"/>
<dbReference type="SMART" id="SM00421">
    <property type="entry name" value="HTH_LUXR"/>
    <property type="match status" value="1"/>
</dbReference>
<dbReference type="SUPFAM" id="SSF52172">
    <property type="entry name" value="CheY-like"/>
    <property type="match status" value="1"/>
</dbReference>
<dbReference type="GO" id="GO:0003677">
    <property type="term" value="F:DNA binding"/>
    <property type="evidence" value="ECO:0007669"/>
    <property type="project" value="UniProtKB-KW"/>
</dbReference>
<organism evidence="8 9">
    <name type="scientific">Streptomyces indicus</name>
    <dbReference type="NCBI Taxonomy" id="417292"/>
    <lineage>
        <taxon>Bacteria</taxon>
        <taxon>Bacillati</taxon>
        <taxon>Actinomycetota</taxon>
        <taxon>Actinomycetes</taxon>
        <taxon>Kitasatosporales</taxon>
        <taxon>Streptomycetaceae</taxon>
        <taxon>Streptomyces</taxon>
    </lineage>
</organism>
<keyword evidence="2" id="KW-0805">Transcription regulation</keyword>
<evidence type="ECO:0000313" key="8">
    <source>
        <dbReference type="EMBL" id="SDK33574.1"/>
    </source>
</evidence>
<dbReference type="Pfam" id="PF00196">
    <property type="entry name" value="GerE"/>
    <property type="match status" value="1"/>
</dbReference>
<dbReference type="RefSeq" id="WP_093611438.1">
    <property type="nucleotide sequence ID" value="NZ_FNFF01000006.1"/>
</dbReference>
<dbReference type="PANTHER" id="PTHR43214:SF24">
    <property type="entry name" value="TRANSCRIPTIONAL REGULATORY PROTEIN NARL-RELATED"/>
    <property type="match status" value="1"/>
</dbReference>
<keyword evidence="4" id="KW-0804">Transcription</keyword>
<dbReference type="PROSITE" id="PS50110">
    <property type="entry name" value="RESPONSE_REGULATORY"/>
    <property type="match status" value="1"/>
</dbReference>
<dbReference type="InterPro" id="IPR039420">
    <property type="entry name" value="WalR-like"/>
</dbReference>
<dbReference type="Pfam" id="PF00072">
    <property type="entry name" value="Response_reg"/>
    <property type="match status" value="1"/>
</dbReference>
<evidence type="ECO:0000259" key="6">
    <source>
        <dbReference type="PROSITE" id="PS50043"/>
    </source>
</evidence>
<dbReference type="GO" id="GO:0000160">
    <property type="term" value="P:phosphorelay signal transduction system"/>
    <property type="evidence" value="ECO:0007669"/>
    <property type="project" value="InterPro"/>
</dbReference>
<dbReference type="InterPro" id="IPR016032">
    <property type="entry name" value="Sig_transdc_resp-reg_C-effctor"/>
</dbReference>
<dbReference type="GO" id="GO:0006355">
    <property type="term" value="P:regulation of DNA-templated transcription"/>
    <property type="evidence" value="ECO:0007669"/>
    <property type="project" value="InterPro"/>
</dbReference>
<evidence type="ECO:0000256" key="4">
    <source>
        <dbReference type="ARBA" id="ARBA00023163"/>
    </source>
</evidence>
<dbReference type="Proteomes" id="UP000199155">
    <property type="component" value="Unassembled WGS sequence"/>
</dbReference>
<keyword evidence="1 5" id="KW-0597">Phosphoprotein</keyword>
<name>A0A1G9B3B2_9ACTN</name>
<feature type="modified residue" description="4-aspartylphosphate" evidence="5">
    <location>
        <position position="72"/>
    </location>
</feature>
<dbReference type="AlphaFoldDB" id="A0A1G9B3B2"/>
<dbReference type="InterPro" id="IPR011006">
    <property type="entry name" value="CheY-like_superfamily"/>
</dbReference>
<keyword evidence="9" id="KW-1185">Reference proteome</keyword>
<feature type="domain" description="HTH luxR-type" evidence="6">
    <location>
        <begin position="166"/>
        <end position="231"/>
    </location>
</feature>
<dbReference type="PROSITE" id="PS50043">
    <property type="entry name" value="HTH_LUXR_2"/>
    <property type="match status" value="1"/>
</dbReference>
<dbReference type="OrthoDB" id="9808843at2"/>
<feature type="domain" description="Response regulatory" evidence="7">
    <location>
        <begin position="21"/>
        <end position="139"/>
    </location>
</feature>
<dbReference type="PRINTS" id="PR00038">
    <property type="entry name" value="HTHLUXR"/>
</dbReference>
<dbReference type="InterPro" id="IPR001789">
    <property type="entry name" value="Sig_transdc_resp-reg_receiver"/>
</dbReference>
<evidence type="ECO:0000259" key="7">
    <source>
        <dbReference type="PROSITE" id="PS50110"/>
    </source>
</evidence>
<keyword evidence="3 8" id="KW-0238">DNA-binding</keyword>
<sequence>MNQAPDPAASDAFPAAPDAIRVLLADDQTLVRAGFRSMLDDEEDIEVVGEASDGEQACALARRLRPDVVLMDIRMPVLDGLEATARITADPALEGVRVVILTTFDMDDYVYGALRAGASGFLVKDTEPMELLHGVRVVARGDALIAPAVTRRLIAEFAGRTKQPDPSPRLNALTDREREVMGLVGAGLSNDEIAQRLVLSPATAKTHVSRIMTKLDVRDRAQLVILAYESGMITPGWLA</sequence>
<evidence type="ECO:0000256" key="2">
    <source>
        <dbReference type="ARBA" id="ARBA00023015"/>
    </source>
</evidence>
<accession>A0A1G9B3B2</accession>
<evidence type="ECO:0000256" key="5">
    <source>
        <dbReference type="PROSITE-ProRule" id="PRU00169"/>
    </source>
</evidence>
<reference evidence="8 9" key="1">
    <citation type="submission" date="2016-10" db="EMBL/GenBank/DDBJ databases">
        <authorList>
            <person name="de Groot N.N."/>
        </authorList>
    </citation>
    <scope>NUCLEOTIDE SEQUENCE [LARGE SCALE GENOMIC DNA]</scope>
    <source>
        <strain evidence="8 9">CGMCC 4.5727</strain>
    </source>
</reference>
<dbReference type="InterPro" id="IPR000792">
    <property type="entry name" value="Tscrpt_reg_LuxR_C"/>
</dbReference>
<dbReference type="SUPFAM" id="SSF46894">
    <property type="entry name" value="C-terminal effector domain of the bipartite response regulators"/>
    <property type="match status" value="1"/>
</dbReference>
<protein>
    <submittedName>
        <fullName evidence="8">DNA-binding response regulator, NarL/FixJ family, contains REC and HTH domains</fullName>
    </submittedName>
</protein>
<evidence type="ECO:0000256" key="1">
    <source>
        <dbReference type="ARBA" id="ARBA00022553"/>
    </source>
</evidence>